<dbReference type="PATRIC" id="fig|29343.3.peg.291"/>
<reference evidence="3" key="1">
    <citation type="submission" date="2014-07" db="EMBL/GenBank/DDBJ databases">
        <authorList>
            <person name="Wibberg D."/>
        </authorList>
    </citation>
    <scope>NUCLEOTIDE SEQUENCE [LARGE SCALE GENOMIC DNA]</scope>
    <source>
        <strain evidence="3">DG5</strain>
    </source>
</reference>
<dbReference type="KEGG" id="ccel:CCDG5_0280"/>
<sequence>MAKNTGKGYRHGAVKNRSQTHAPNGNAIKRNDITGQFMDQKTTGGDFKGVRHEK</sequence>
<protein>
    <submittedName>
        <fullName evidence="2">Uncharacterized protein</fullName>
    </submittedName>
</protein>
<gene>
    <name evidence="2" type="ORF">CCDG5_0280</name>
</gene>
<evidence type="ECO:0000313" key="3">
    <source>
        <dbReference type="Proteomes" id="UP000032431"/>
    </source>
</evidence>
<evidence type="ECO:0000313" key="2">
    <source>
        <dbReference type="EMBL" id="CDZ23423.1"/>
    </source>
</evidence>
<dbReference type="HOGENOM" id="CLU_177551_1_0_9"/>
<dbReference type="AlphaFoldDB" id="A0A078KLW2"/>
<accession>A0A078KLW2</accession>
<name>A0A078KLW2_9FIRM</name>
<dbReference type="Proteomes" id="UP000032431">
    <property type="component" value="Chromosome I"/>
</dbReference>
<organism evidence="2 3">
    <name type="scientific">[Clostridium] cellulosi</name>
    <dbReference type="NCBI Taxonomy" id="29343"/>
    <lineage>
        <taxon>Bacteria</taxon>
        <taxon>Bacillati</taxon>
        <taxon>Bacillota</taxon>
        <taxon>Clostridia</taxon>
        <taxon>Eubacteriales</taxon>
        <taxon>Oscillospiraceae</taxon>
        <taxon>Oscillospiraceae incertae sedis</taxon>
    </lineage>
</organism>
<proteinExistence type="predicted"/>
<feature type="region of interest" description="Disordered" evidence="1">
    <location>
        <begin position="1"/>
        <end position="54"/>
    </location>
</feature>
<keyword evidence="3" id="KW-1185">Reference proteome</keyword>
<evidence type="ECO:0000256" key="1">
    <source>
        <dbReference type="SAM" id="MobiDB-lite"/>
    </source>
</evidence>
<dbReference type="EMBL" id="LM995447">
    <property type="protein sequence ID" value="CDZ23423.1"/>
    <property type="molecule type" value="Genomic_DNA"/>
</dbReference>
<feature type="compositionally biased region" description="Polar residues" evidence="1">
    <location>
        <begin position="33"/>
        <end position="43"/>
    </location>
</feature>